<dbReference type="EMBL" id="CP033897">
    <property type="protein sequence ID" value="AZA11940.1"/>
    <property type="molecule type" value="Genomic_DNA"/>
</dbReference>
<dbReference type="Gene3D" id="3.40.50.1820">
    <property type="entry name" value="alpha/beta hydrolase"/>
    <property type="match status" value="1"/>
</dbReference>
<evidence type="ECO:0000256" key="1">
    <source>
        <dbReference type="ARBA" id="ARBA00022801"/>
    </source>
</evidence>
<dbReference type="OrthoDB" id="4369024at2"/>
<keyword evidence="1 5" id="KW-0378">Hydrolase</keyword>
<dbReference type="Proteomes" id="UP000271587">
    <property type="component" value="Chromosome"/>
</dbReference>
<dbReference type="KEGG" id="cgk:CGERO_08215"/>
<keyword evidence="3" id="KW-0443">Lipid metabolism</keyword>
<feature type="signal peptide" evidence="4">
    <location>
        <begin position="1"/>
        <end position="30"/>
    </location>
</feature>
<feature type="chain" id="PRO_5018133845" evidence="4">
    <location>
        <begin position="31"/>
        <end position="373"/>
    </location>
</feature>
<dbReference type="SUPFAM" id="SSF53474">
    <property type="entry name" value="alpha/beta-Hydrolases"/>
    <property type="match status" value="1"/>
</dbReference>
<accession>A0A3G6J659</accession>
<keyword evidence="4" id="KW-0732">Signal</keyword>
<dbReference type="AlphaFoldDB" id="A0A3G6J659"/>
<proteinExistence type="predicted"/>
<keyword evidence="2" id="KW-0442">Lipid degradation</keyword>
<keyword evidence="6" id="KW-1185">Reference proteome</keyword>
<evidence type="ECO:0000256" key="2">
    <source>
        <dbReference type="ARBA" id="ARBA00022963"/>
    </source>
</evidence>
<dbReference type="GO" id="GO:0003847">
    <property type="term" value="F:1-alkyl-2-acetylglycerophosphocholine esterase activity"/>
    <property type="evidence" value="ECO:0007669"/>
    <property type="project" value="TreeGrafter"/>
</dbReference>
<evidence type="ECO:0000313" key="6">
    <source>
        <dbReference type="Proteomes" id="UP000271587"/>
    </source>
</evidence>
<reference evidence="5 6" key="1">
    <citation type="submission" date="2018-11" db="EMBL/GenBank/DDBJ databases">
        <authorList>
            <person name="Kleinhagauer T."/>
            <person name="Glaeser S.P."/>
            <person name="Spergser J."/>
            <person name="Ruckert C."/>
            <person name="Kaempfer P."/>
            <person name="Busse H.-J."/>
        </authorList>
    </citation>
    <scope>NUCLEOTIDE SEQUENCE [LARGE SCALE GENOMIC DNA]</scope>
    <source>
        <strain evidence="5 6">W8</strain>
    </source>
</reference>
<dbReference type="PANTHER" id="PTHR10272:SF0">
    <property type="entry name" value="PLATELET-ACTIVATING FACTOR ACETYLHYDROLASE"/>
    <property type="match status" value="1"/>
</dbReference>
<evidence type="ECO:0000256" key="4">
    <source>
        <dbReference type="SAM" id="SignalP"/>
    </source>
</evidence>
<protein>
    <submittedName>
        <fullName evidence="5">Alpha/beta hydrolase family protein</fullName>
    </submittedName>
</protein>
<organism evidence="5 6">
    <name type="scientific">Corynebacterium gerontici</name>
    <dbReference type="NCBI Taxonomy" id="2079234"/>
    <lineage>
        <taxon>Bacteria</taxon>
        <taxon>Bacillati</taxon>
        <taxon>Actinomycetota</taxon>
        <taxon>Actinomycetes</taxon>
        <taxon>Mycobacteriales</taxon>
        <taxon>Corynebacteriaceae</taxon>
        <taxon>Corynebacterium</taxon>
    </lineage>
</organism>
<evidence type="ECO:0000256" key="3">
    <source>
        <dbReference type="ARBA" id="ARBA00023098"/>
    </source>
</evidence>
<name>A0A3G6J659_9CORY</name>
<dbReference type="RefSeq" id="WP_123934917.1">
    <property type="nucleotide sequence ID" value="NZ_CP033897.1"/>
</dbReference>
<dbReference type="PANTHER" id="PTHR10272">
    <property type="entry name" value="PLATELET-ACTIVATING FACTOR ACETYLHYDROLASE"/>
    <property type="match status" value="1"/>
</dbReference>
<evidence type="ECO:0000313" key="5">
    <source>
        <dbReference type="EMBL" id="AZA11940.1"/>
    </source>
</evidence>
<dbReference type="GO" id="GO:0016042">
    <property type="term" value="P:lipid catabolic process"/>
    <property type="evidence" value="ECO:0007669"/>
    <property type="project" value="UniProtKB-KW"/>
</dbReference>
<gene>
    <name evidence="5" type="ORF">CGERO_08215</name>
</gene>
<sequence length="373" mass="39372" precursor="true">MIPSRTKRIATAALATALISTATPATQAHALGITDGLIPIADALQTIPQPAEDIAPKVPQPLADMGLTGTRITAPFHSDPGAIRTEFGAPGTHPVASSLPTIDCTPIYALYNQILRFNHGNNVPPECYGVTPEGPNPAIGYQFIYPTDLEAGQRAPLIVLSPGIGAEPGMVHHHAEFYASHGYVVALGYSVANWFGAQMDIAALAANQTDLDPASPLYQRVDFSKILLVGHSAGGGAAIREAGLLDKLLQSVGREDARIEGTVGINPGPADFGVASPPSPVPTLVLAAEHESLVPWPLSKLAYDRATGPKWWAVVRGAEHGVYLDASELTVYDSLVISFADYTLRGSEQAARVYQGQDMLLKTDSELMNVTTS</sequence>
<dbReference type="InterPro" id="IPR029058">
    <property type="entry name" value="AB_hydrolase_fold"/>
</dbReference>